<name>A0A9E7ENE2_9LILI</name>
<gene>
    <name evidence="3" type="ORF">MUK42_02412</name>
</gene>
<evidence type="ECO:0000256" key="2">
    <source>
        <dbReference type="SAM" id="SignalP"/>
    </source>
</evidence>
<dbReference type="OrthoDB" id="629492at2759"/>
<evidence type="ECO:0000256" key="1">
    <source>
        <dbReference type="SAM" id="MobiDB-lite"/>
    </source>
</evidence>
<feature type="signal peptide" evidence="2">
    <location>
        <begin position="1"/>
        <end position="22"/>
    </location>
</feature>
<evidence type="ECO:0000313" key="4">
    <source>
        <dbReference type="Proteomes" id="UP001055439"/>
    </source>
</evidence>
<evidence type="ECO:0000313" key="3">
    <source>
        <dbReference type="EMBL" id="URD80824.1"/>
    </source>
</evidence>
<dbReference type="AlphaFoldDB" id="A0A9E7ENE2"/>
<keyword evidence="2" id="KW-0732">Signal</keyword>
<dbReference type="EMBL" id="CP097503">
    <property type="protein sequence ID" value="URD80824.1"/>
    <property type="molecule type" value="Genomic_DNA"/>
</dbReference>
<feature type="chain" id="PRO_5038891034" evidence="2">
    <location>
        <begin position="23"/>
        <end position="82"/>
    </location>
</feature>
<keyword evidence="4" id="KW-1185">Reference proteome</keyword>
<reference evidence="3" key="1">
    <citation type="submission" date="2022-05" db="EMBL/GenBank/DDBJ databases">
        <title>The Musa troglodytarum L. genome provides insights into the mechanism of non-climacteric behaviour and enrichment of carotenoids.</title>
        <authorList>
            <person name="Wang J."/>
        </authorList>
    </citation>
    <scope>NUCLEOTIDE SEQUENCE</scope>
    <source>
        <tissue evidence="3">Leaf</tissue>
    </source>
</reference>
<proteinExistence type="predicted"/>
<organism evidence="3 4">
    <name type="scientific">Musa troglodytarum</name>
    <name type="common">fe'i banana</name>
    <dbReference type="NCBI Taxonomy" id="320322"/>
    <lineage>
        <taxon>Eukaryota</taxon>
        <taxon>Viridiplantae</taxon>
        <taxon>Streptophyta</taxon>
        <taxon>Embryophyta</taxon>
        <taxon>Tracheophyta</taxon>
        <taxon>Spermatophyta</taxon>
        <taxon>Magnoliopsida</taxon>
        <taxon>Liliopsida</taxon>
        <taxon>Zingiberales</taxon>
        <taxon>Musaceae</taxon>
        <taxon>Musa</taxon>
    </lineage>
</organism>
<protein>
    <submittedName>
        <fullName evidence="3">Iron-stress related protein</fullName>
    </submittedName>
</protein>
<feature type="region of interest" description="Disordered" evidence="1">
    <location>
        <begin position="54"/>
        <end position="82"/>
    </location>
</feature>
<sequence>MLPVVLLLFTVIIPAPLHLQRAAIVAQMESSFNKSIYEDNVQSRSSQLGYPCKEEQGRAIGRQRSQETDITWGGRKAEITET</sequence>
<accession>A0A9E7ENE2</accession>
<dbReference type="Proteomes" id="UP001055439">
    <property type="component" value="Chromosome 10"/>
</dbReference>